<feature type="region of interest" description="Disordered" evidence="1">
    <location>
        <begin position="190"/>
        <end position="246"/>
    </location>
</feature>
<evidence type="ECO:0000256" key="2">
    <source>
        <dbReference type="SAM" id="Phobius"/>
    </source>
</evidence>
<evidence type="ECO:0000313" key="3">
    <source>
        <dbReference type="EMBL" id="KAK9788863.1"/>
    </source>
</evidence>
<comment type="caution">
    <text evidence="3">The sequence shown here is derived from an EMBL/GenBank/DDBJ whole genome shotgun (WGS) entry which is preliminary data.</text>
</comment>
<keyword evidence="4" id="KW-1185">Reference proteome</keyword>
<feature type="region of interest" description="Disordered" evidence="1">
    <location>
        <begin position="297"/>
        <end position="349"/>
    </location>
</feature>
<evidence type="ECO:0008006" key="5">
    <source>
        <dbReference type="Google" id="ProtNLM"/>
    </source>
</evidence>
<reference evidence="3 4" key="1">
    <citation type="journal article" date="2024" name="Nat. Commun.">
        <title>Phylogenomics reveals the evolutionary origins of lichenization in chlorophyte algae.</title>
        <authorList>
            <person name="Puginier C."/>
            <person name="Libourel C."/>
            <person name="Otte J."/>
            <person name="Skaloud P."/>
            <person name="Haon M."/>
            <person name="Grisel S."/>
            <person name="Petersen M."/>
            <person name="Berrin J.G."/>
            <person name="Delaux P.M."/>
            <person name="Dal Grande F."/>
            <person name="Keller J."/>
        </authorList>
    </citation>
    <scope>NUCLEOTIDE SEQUENCE [LARGE SCALE GENOMIC DNA]</scope>
    <source>
        <strain evidence="3 4">SAG 2036</strain>
    </source>
</reference>
<gene>
    <name evidence="3" type="ORF">WJX73_003471</name>
</gene>
<protein>
    <recommendedName>
        <fullName evidence="5">MHD domain-containing protein</fullName>
    </recommendedName>
</protein>
<dbReference type="EMBL" id="JALJOQ010000218">
    <property type="protein sequence ID" value="KAK9788863.1"/>
    <property type="molecule type" value="Genomic_DNA"/>
</dbReference>
<evidence type="ECO:0000256" key="1">
    <source>
        <dbReference type="SAM" id="MobiDB-lite"/>
    </source>
</evidence>
<feature type="compositionally biased region" description="Low complexity" evidence="1">
    <location>
        <begin position="190"/>
        <end position="203"/>
    </location>
</feature>
<evidence type="ECO:0000313" key="4">
    <source>
        <dbReference type="Proteomes" id="UP001465755"/>
    </source>
</evidence>
<dbReference type="PANTHER" id="PTHR37769">
    <property type="entry name" value="OS08G0243900 PROTEIN"/>
    <property type="match status" value="1"/>
</dbReference>
<keyword evidence="2" id="KW-0812">Transmembrane</keyword>
<name>A0AAW1NPD6_9CHLO</name>
<accession>A0AAW1NPD6</accession>
<dbReference type="PANTHER" id="PTHR37769:SF1">
    <property type="entry name" value="OS08G0243900 PROTEIN"/>
    <property type="match status" value="1"/>
</dbReference>
<organism evidence="3 4">
    <name type="scientific">Symbiochloris irregularis</name>
    <dbReference type="NCBI Taxonomy" id="706552"/>
    <lineage>
        <taxon>Eukaryota</taxon>
        <taxon>Viridiplantae</taxon>
        <taxon>Chlorophyta</taxon>
        <taxon>core chlorophytes</taxon>
        <taxon>Trebouxiophyceae</taxon>
        <taxon>Trebouxiales</taxon>
        <taxon>Trebouxiaceae</taxon>
        <taxon>Symbiochloris</taxon>
    </lineage>
</organism>
<keyword evidence="2" id="KW-0472">Membrane</keyword>
<sequence>MVAIHNIAVALRAKDGHNFLLQTKGLDTKMVAEAMNFAADSLSENAQNHGRGDEDWSGDTAPAFAFDEVATQISGVRVVFRRIHLVWVLVVIPAAGSMLTALQVLEQMTRVCLAAVRGPEVTPDKLMKKFPEVYLALAAVLASGPGASVADDSISAAQSLVMGRKLADEIDANAVGDIALPPDALMRVAVSDAPSPSQAPPQQGFSGLEGTGLEALAGGTGSYAPSGGHASSGALPSPTASSSTLAGTGLETLMSPATVNLDSPWGAGSTSAWGAGSAAPLDPALFGGMSPNPYLAAQGAGQPWAQSPVLPPSTPPDAQTESLPSAAGVPGTTSPPRSASPLPWEKLPAAPPRDAKAIARGQGLLLVELWRANFIGIHLVRAGLQGEVVGQGKLGDRSRASALYRLAAPPDSAATVTASLRAAALDTGLGERGATPGSFVAHLGAVPKQQAVFLRYRLPAIACHPPILLGLTATLGLGPEHSQAGVTLMVQYAISPTLTGSLRSATLDLDVPAGLGPASQVFPHAEWSASQRRLRWRLEALDPSNTGVCCACFAEPSIPQAPASAPGTPGGSPKSPTRSPRAATAGKPAPPAWKAALAQTAAEARAAMCFVGPRDTTLSGIRLSSGAESQQVRPLVGARCAFHGEEVSN</sequence>
<dbReference type="AlphaFoldDB" id="A0AAW1NPD6"/>
<proteinExistence type="predicted"/>
<keyword evidence="2" id="KW-1133">Transmembrane helix</keyword>
<feature type="region of interest" description="Disordered" evidence="1">
    <location>
        <begin position="561"/>
        <end position="593"/>
    </location>
</feature>
<dbReference type="Proteomes" id="UP001465755">
    <property type="component" value="Unassembled WGS sequence"/>
</dbReference>
<feature type="transmembrane region" description="Helical" evidence="2">
    <location>
        <begin position="85"/>
        <end position="105"/>
    </location>
</feature>